<evidence type="ECO:0000256" key="1">
    <source>
        <dbReference type="SAM" id="MobiDB-lite"/>
    </source>
</evidence>
<dbReference type="Proteomes" id="UP001566132">
    <property type="component" value="Unassembled WGS sequence"/>
</dbReference>
<accession>A0ABD1E2P5</accession>
<protein>
    <submittedName>
        <fullName evidence="2">Uncharacterized protein</fullName>
    </submittedName>
</protein>
<sequence>MEISFSESESDSEILARPESDSSSESSLFESRLMERRSNDTSLTRRLQGVPDGDLAETL</sequence>
<gene>
    <name evidence="2" type="ORF">ABEB36_014650</name>
</gene>
<keyword evidence="3" id="KW-1185">Reference proteome</keyword>
<organism evidence="2 3">
    <name type="scientific">Hypothenemus hampei</name>
    <name type="common">Coffee berry borer</name>
    <dbReference type="NCBI Taxonomy" id="57062"/>
    <lineage>
        <taxon>Eukaryota</taxon>
        <taxon>Metazoa</taxon>
        <taxon>Ecdysozoa</taxon>
        <taxon>Arthropoda</taxon>
        <taxon>Hexapoda</taxon>
        <taxon>Insecta</taxon>
        <taxon>Pterygota</taxon>
        <taxon>Neoptera</taxon>
        <taxon>Endopterygota</taxon>
        <taxon>Coleoptera</taxon>
        <taxon>Polyphaga</taxon>
        <taxon>Cucujiformia</taxon>
        <taxon>Curculionidae</taxon>
        <taxon>Scolytinae</taxon>
        <taxon>Hypothenemus</taxon>
    </lineage>
</organism>
<dbReference type="AlphaFoldDB" id="A0ABD1E2P5"/>
<name>A0ABD1E2P5_HYPHA</name>
<reference evidence="2 3" key="1">
    <citation type="submission" date="2024-05" db="EMBL/GenBank/DDBJ databases">
        <title>Genetic variation in Jamaican populations of the coffee berry borer (Hypothenemus hampei).</title>
        <authorList>
            <person name="Errbii M."/>
            <person name="Myrie A."/>
        </authorList>
    </citation>
    <scope>NUCLEOTIDE SEQUENCE [LARGE SCALE GENOMIC DNA]</scope>
    <source>
        <strain evidence="2">JA-Hopewell-2020-01-JO</strain>
        <tissue evidence="2">Whole body</tissue>
    </source>
</reference>
<feature type="region of interest" description="Disordered" evidence="1">
    <location>
        <begin position="1"/>
        <end position="59"/>
    </location>
</feature>
<comment type="caution">
    <text evidence="2">The sequence shown here is derived from an EMBL/GenBank/DDBJ whole genome shotgun (WGS) entry which is preliminary data.</text>
</comment>
<evidence type="ECO:0000313" key="2">
    <source>
        <dbReference type="EMBL" id="KAL1488855.1"/>
    </source>
</evidence>
<feature type="compositionally biased region" description="Low complexity" evidence="1">
    <location>
        <begin position="21"/>
        <end position="31"/>
    </location>
</feature>
<proteinExistence type="predicted"/>
<evidence type="ECO:0000313" key="3">
    <source>
        <dbReference type="Proteomes" id="UP001566132"/>
    </source>
</evidence>
<dbReference type="EMBL" id="JBDJPC010000013">
    <property type="protein sequence ID" value="KAL1488855.1"/>
    <property type="molecule type" value="Genomic_DNA"/>
</dbReference>